<dbReference type="Proteomes" id="UP001501138">
    <property type="component" value="Unassembled WGS sequence"/>
</dbReference>
<evidence type="ECO:0000256" key="3">
    <source>
        <dbReference type="SAM" id="MobiDB-lite"/>
    </source>
</evidence>
<dbReference type="PANTHER" id="PTHR30055:SF160">
    <property type="entry name" value="TRANSCRIPTIONAL REGULATORY PROTEIN (PROBABLY ASNC-FAMILY)-RELATED"/>
    <property type="match status" value="1"/>
</dbReference>
<reference evidence="6" key="1">
    <citation type="journal article" date="2019" name="Int. J. Syst. Evol. Microbiol.">
        <title>The Global Catalogue of Microorganisms (GCM) 10K type strain sequencing project: providing services to taxonomists for standard genome sequencing and annotation.</title>
        <authorList>
            <consortium name="The Broad Institute Genomics Platform"/>
            <consortium name="The Broad Institute Genome Sequencing Center for Infectious Disease"/>
            <person name="Wu L."/>
            <person name="Ma J."/>
        </authorList>
    </citation>
    <scope>NUCLEOTIDE SEQUENCE [LARGE SCALE GENOMIC DNA]</scope>
    <source>
        <strain evidence="6">JCM 15589</strain>
    </source>
</reference>
<protein>
    <submittedName>
        <fullName evidence="5">TetR/AcrR family transcriptional regulator</fullName>
    </submittedName>
</protein>
<dbReference type="InterPro" id="IPR050109">
    <property type="entry name" value="HTH-type_TetR-like_transc_reg"/>
</dbReference>
<evidence type="ECO:0000259" key="4">
    <source>
        <dbReference type="PROSITE" id="PS50977"/>
    </source>
</evidence>
<dbReference type="SUPFAM" id="SSF48498">
    <property type="entry name" value="Tetracyclin repressor-like, C-terminal domain"/>
    <property type="match status" value="1"/>
</dbReference>
<feature type="region of interest" description="Disordered" evidence="3">
    <location>
        <begin position="231"/>
        <end position="255"/>
    </location>
</feature>
<dbReference type="Gene3D" id="1.10.357.10">
    <property type="entry name" value="Tetracycline Repressor, domain 2"/>
    <property type="match status" value="1"/>
</dbReference>
<keyword evidence="6" id="KW-1185">Reference proteome</keyword>
<dbReference type="InterPro" id="IPR045823">
    <property type="entry name" value="TetR_C_32"/>
</dbReference>
<dbReference type="InterPro" id="IPR036271">
    <property type="entry name" value="Tet_transcr_reg_TetR-rel_C_sf"/>
</dbReference>
<evidence type="ECO:0000313" key="6">
    <source>
        <dbReference type="Proteomes" id="UP001501138"/>
    </source>
</evidence>
<gene>
    <name evidence="5" type="ORF">GCM10009809_13330</name>
</gene>
<name>A0ABP4V6E4_9MICO</name>
<proteinExistence type="predicted"/>
<keyword evidence="1 2" id="KW-0238">DNA-binding</keyword>
<comment type="caution">
    <text evidence="5">The sequence shown here is derived from an EMBL/GenBank/DDBJ whole genome shotgun (WGS) entry which is preliminary data.</text>
</comment>
<sequence>MRPMTAAGRELDGRSAQDGRSTRWDDHRAARRAQLVNAARKAVHRSGPGVSMDEIASAAGTSKSIVYRYFDDKAGLRLAVAAHVVATMHDALREAAEAAPTPNAALRAMVRVYLEMIEHSPNVYWFVTRTAIGGNEPAAEAGLPGGASGPVEALGAYLDSVIELVAEPFARAVHVPAATAAAWAAGAVGFVRGAGEWWLGHGSDPSAPDRLTREELTEQVTLWLWTGPVGVLHHDDPAPPDTSGTSHPARTQENR</sequence>
<dbReference type="InterPro" id="IPR009057">
    <property type="entry name" value="Homeodomain-like_sf"/>
</dbReference>
<evidence type="ECO:0000256" key="1">
    <source>
        <dbReference type="ARBA" id="ARBA00023125"/>
    </source>
</evidence>
<dbReference type="Pfam" id="PF19344">
    <property type="entry name" value="TetR_C_32"/>
    <property type="match status" value="1"/>
</dbReference>
<dbReference type="EMBL" id="BAAAPM010000003">
    <property type="protein sequence ID" value="GAA1718804.1"/>
    <property type="molecule type" value="Genomic_DNA"/>
</dbReference>
<dbReference type="Pfam" id="PF00440">
    <property type="entry name" value="TetR_N"/>
    <property type="match status" value="1"/>
</dbReference>
<organism evidence="5 6">
    <name type="scientific">Isoptericola hypogeus</name>
    <dbReference type="NCBI Taxonomy" id="300179"/>
    <lineage>
        <taxon>Bacteria</taxon>
        <taxon>Bacillati</taxon>
        <taxon>Actinomycetota</taxon>
        <taxon>Actinomycetes</taxon>
        <taxon>Micrococcales</taxon>
        <taxon>Promicromonosporaceae</taxon>
        <taxon>Isoptericola</taxon>
    </lineage>
</organism>
<evidence type="ECO:0000313" key="5">
    <source>
        <dbReference type="EMBL" id="GAA1718804.1"/>
    </source>
</evidence>
<dbReference type="InterPro" id="IPR001647">
    <property type="entry name" value="HTH_TetR"/>
</dbReference>
<feature type="compositionally biased region" description="Basic and acidic residues" evidence="3">
    <location>
        <begin position="9"/>
        <end position="26"/>
    </location>
</feature>
<evidence type="ECO:0000256" key="2">
    <source>
        <dbReference type="PROSITE-ProRule" id="PRU00335"/>
    </source>
</evidence>
<feature type="region of interest" description="Disordered" evidence="3">
    <location>
        <begin position="1"/>
        <end position="26"/>
    </location>
</feature>
<dbReference type="SUPFAM" id="SSF46689">
    <property type="entry name" value="Homeodomain-like"/>
    <property type="match status" value="1"/>
</dbReference>
<accession>A0ABP4V6E4</accession>
<feature type="DNA-binding region" description="H-T-H motif" evidence="2">
    <location>
        <begin position="51"/>
        <end position="70"/>
    </location>
</feature>
<dbReference type="PANTHER" id="PTHR30055">
    <property type="entry name" value="HTH-TYPE TRANSCRIPTIONAL REGULATOR RUTR"/>
    <property type="match status" value="1"/>
</dbReference>
<feature type="domain" description="HTH tetR-type" evidence="4">
    <location>
        <begin position="29"/>
        <end position="88"/>
    </location>
</feature>
<dbReference type="PROSITE" id="PS50977">
    <property type="entry name" value="HTH_TETR_2"/>
    <property type="match status" value="1"/>
</dbReference>